<keyword evidence="3" id="KW-1185">Reference proteome</keyword>
<reference evidence="2" key="1">
    <citation type="submission" date="2021-03" db="EMBL/GenBank/DDBJ databases">
        <title>Evolutionary innovations through gain and loss of genes in the ectomycorrhizal Boletales.</title>
        <authorList>
            <person name="Wu G."/>
            <person name="Miyauchi S."/>
            <person name="Morin E."/>
            <person name="Yang Z.-L."/>
            <person name="Xu J."/>
            <person name="Martin F.M."/>
        </authorList>
    </citation>
    <scope>NUCLEOTIDE SEQUENCE</scope>
    <source>
        <strain evidence="2">BR01</strain>
    </source>
</reference>
<evidence type="ECO:0000256" key="1">
    <source>
        <dbReference type="SAM" id="MobiDB-lite"/>
    </source>
</evidence>
<feature type="compositionally biased region" description="Basic residues" evidence="1">
    <location>
        <begin position="661"/>
        <end position="673"/>
    </location>
</feature>
<feature type="compositionally biased region" description="Acidic residues" evidence="1">
    <location>
        <begin position="678"/>
        <end position="692"/>
    </location>
</feature>
<gene>
    <name evidence="2" type="ORF">JVT61DRAFT_12446</name>
</gene>
<feature type="compositionally biased region" description="Acidic residues" evidence="1">
    <location>
        <begin position="1081"/>
        <end position="1092"/>
    </location>
</feature>
<sequence>MPPKKNKDKMTAKGVGKSSAKTKTTKVGETLLLDERPSGEGNGQVEAAVLERQSLEGKARDRIFGYARVDLVKQKDEFRFGTWNDRPLQMVHVKQLVQSFLTKGTDRFALMKAIPLIVKKMDIKEKSYKKNYIPGGNPVEALPMLELEDHAIGKKKLVAGGGQHRLHAVEEWTKMLQRKHTDMMRQRTHLEKQDSEETLKTDIAEENQTHKPQRDMLEETLALGGQWLVNLYDGDKIPKDVALHLSQNESEHVYRQTAEEGIMHMFRTMKASGKTYRDVEEIEGVRGNPRKWAELLAQDYVWEFMDRTESMGIHMFDGRRNMKMQRFHGTMMGPLGGILCYSVAQMEKYACQCFNDVPIDEKDVDALIELSRGMNKRKAEEARLKLRELYMDITVASDSMKGVHGAMYVIRECMDEAFLHHMGPASPTHLLFGDHRSHRWRKAVLNYMDEVITKLPSVIVAIGSMDAPIDEQERQAFALMEWCVAKVKILRWFQGRSDPEASLCMMPFMSRSVYDHMVGRLEVVSKAIAEFCRWWEPMIDMVPVISKCWMPGSASAAMVRAILCHPDISPASRTSAVHRIIFIVWNDYASFVQMTLQLQELCPPKRITKQNTLLSVFGATTDGGGTNALREAEMAITGTSGEKAMTSKKGKGKSKVDPKGKGKAASKSKKGKRPTGEGEGEDEDDNEEAEPTDDNHDSEQNEGSGDDDDKDTMRKHRAMLAKHAEWSETHSILIGSKGDGRLKTSLTLDFTQSPPNFLRAWSKVSGLPRDKSSVAMRGLGLIDWTTWEWKSLRTQSFSRVMRTFAAAVIAEASTTISYHHQMILCQPKGGAFTLRIRVHYALVGLLEAKDAAQMSKQRQTDLKQFLDSPSQAVKGGDRSDVLTEGRLPHKGSITWADGIYPKVPKYSRIPTHAIEDELGYLKREMVLGEQQHGTQNGINTIQRLHIAWHDGTGNVQACDNPHLDDGVLAALRTLAEALNMNAYRQRAKATRTIAFEAKEATVPQERLRIVIRSDVLTESELDGEFFMGASEKLDHEGVLTKDESIRHLQDLARQYCKWLATREERADSAGSTFKYQKSEVSDMEGDTDDESSSESSDSVDGSEDGVDGSEVDGSEDGVEGDGKPKEDARDVGSEAEGPPPTEVDDNEAVLDRPPDGVDMAMFDDEMANSQGEFISEIPPSSDQLRAATVLVPATPEHVHQPLGLLGNVKEVEEADDGSSDLGDISEAIKTYTTLADDVRMSPAPRASPPCAQPAKKSRKRDRAPTVSSTGSKDGHATEKSVQLPSSTRLSKCAPKRQKATSVRSERAHAGSPPTASSSKHAAVDEASYQA</sequence>
<name>A0A8I2YE17_9AGAM</name>
<protein>
    <submittedName>
        <fullName evidence="2">Uncharacterized protein</fullName>
    </submittedName>
</protein>
<feature type="compositionally biased region" description="Basic and acidic residues" evidence="1">
    <location>
        <begin position="1120"/>
        <end position="1132"/>
    </location>
</feature>
<feature type="compositionally biased region" description="Polar residues" evidence="1">
    <location>
        <begin position="1279"/>
        <end position="1289"/>
    </location>
</feature>
<dbReference type="OrthoDB" id="2690723at2759"/>
<evidence type="ECO:0000313" key="2">
    <source>
        <dbReference type="EMBL" id="KAG6370140.1"/>
    </source>
</evidence>
<evidence type="ECO:0000313" key="3">
    <source>
        <dbReference type="Proteomes" id="UP000683000"/>
    </source>
</evidence>
<feature type="region of interest" description="Disordered" evidence="1">
    <location>
        <begin position="186"/>
        <end position="212"/>
    </location>
</feature>
<organism evidence="2 3">
    <name type="scientific">Boletus reticuloceps</name>
    <dbReference type="NCBI Taxonomy" id="495285"/>
    <lineage>
        <taxon>Eukaryota</taxon>
        <taxon>Fungi</taxon>
        <taxon>Dikarya</taxon>
        <taxon>Basidiomycota</taxon>
        <taxon>Agaricomycotina</taxon>
        <taxon>Agaricomycetes</taxon>
        <taxon>Agaricomycetidae</taxon>
        <taxon>Boletales</taxon>
        <taxon>Boletineae</taxon>
        <taxon>Boletaceae</taxon>
        <taxon>Boletoideae</taxon>
        <taxon>Boletus</taxon>
    </lineage>
</organism>
<feature type="region of interest" description="Disordered" evidence="1">
    <location>
        <begin position="1067"/>
        <end position="1159"/>
    </location>
</feature>
<dbReference type="Proteomes" id="UP000683000">
    <property type="component" value="Unassembled WGS sequence"/>
</dbReference>
<feature type="region of interest" description="Disordered" evidence="1">
    <location>
        <begin position="1234"/>
        <end position="1330"/>
    </location>
</feature>
<feature type="compositionally biased region" description="Acidic residues" evidence="1">
    <location>
        <begin position="1100"/>
        <end position="1119"/>
    </location>
</feature>
<accession>A0A8I2YE17</accession>
<feature type="region of interest" description="Disordered" evidence="1">
    <location>
        <begin position="1"/>
        <end position="42"/>
    </location>
</feature>
<comment type="caution">
    <text evidence="2">The sequence shown here is derived from an EMBL/GenBank/DDBJ whole genome shotgun (WGS) entry which is preliminary data.</text>
</comment>
<dbReference type="EMBL" id="JAGFBS010000056">
    <property type="protein sequence ID" value="KAG6370140.1"/>
    <property type="molecule type" value="Genomic_DNA"/>
</dbReference>
<feature type="region of interest" description="Disordered" evidence="1">
    <location>
        <begin position="637"/>
        <end position="712"/>
    </location>
</feature>
<proteinExistence type="predicted"/>